<evidence type="ECO:0000256" key="1">
    <source>
        <dbReference type="SAM" id="MobiDB-lite"/>
    </source>
</evidence>
<sequence>MPRLPRHRVPSLRRRGRGGGKKNNNNSNKKHSITHINLANKDYGTNVHCHGSAFGWLLLEERPRKPRPSVALHLLNPFTRKKIPLPAEIRQVGGYLLDSGKPREVRRFALSADPSTEESVVVVLCYGEKVSDEVYWGFDGGLAFFKLGGRGGIDQRWTLVTFNPFEAQRCNLGSSSVVFWRDKMHVLSPADGRVLAIDDDLDGQGDDESMFSLAFLSENSTLVGRFGYRSCLVVSPEGELMLLNFSVNSNRFDIYKMNEDEKIWNEVETIGDYALFYNSQSAIYVCVKDHPAYRNNCVYFRQDVYDLGISLLGDCQDNRGHFGDWIFPCLL</sequence>
<name>A0AAV2CPQ4_9ROSI</name>
<dbReference type="InterPro" id="IPR050942">
    <property type="entry name" value="F-box_BR-signaling"/>
</dbReference>
<gene>
    <name evidence="3" type="ORF">LTRI10_LOCUS6064</name>
</gene>
<dbReference type="EMBL" id="OZ034814">
    <property type="protein sequence ID" value="CAL1358513.1"/>
    <property type="molecule type" value="Genomic_DNA"/>
</dbReference>
<protein>
    <recommendedName>
        <fullName evidence="2">KIB1-4 beta-propeller domain-containing protein</fullName>
    </recommendedName>
</protein>
<evidence type="ECO:0000313" key="4">
    <source>
        <dbReference type="Proteomes" id="UP001497516"/>
    </source>
</evidence>
<reference evidence="3 4" key="1">
    <citation type="submission" date="2024-04" db="EMBL/GenBank/DDBJ databases">
        <authorList>
            <person name="Fracassetti M."/>
        </authorList>
    </citation>
    <scope>NUCLEOTIDE SEQUENCE [LARGE SCALE GENOMIC DNA]</scope>
</reference>
<dbReference type="Proteomes" id="UP001497516">
    <property type="component" value="Chromosome 10"/>
</dbReference>
<feature type="compositionally biased region" description="Basic residues" evidence="1">
    <location>
        <begin position="1"/>
        <end position="20"/>
    </location>
</feature>
<dbReference type="AlphaFoldDB" id="A0AAV2CPQ4"/>
<feature type="domain" description="KIB1-4 beta-propeller" evidence="2">
    <location>
        <begin position="32"/>
        <end position="303"/>
    </location>
</feature>
<dbReference type="InterPro" id="IPR005174">
    <property type="entry name" value="KIB1-4_b-propeller"/>
</dbReference>
<dbReference type="Pfam" id="PF03478">
    <property type="entry name" value="Beta-prop_KIB1-4"/>
    <property type="match status" value="1"/>
</dbReference>
<keyword evidence="4" id="KW-1185">Reference proteome</keyword>
<evidence type="ECO:0000313" key="3">
    <source>
        <dbReference type="EMBL" id="CAL1358513.1"/>
    </source>
</evidence>
<evidence type="ECO:0000259" key="2">
    <source>
        <dbReference type="Pfam" id="PF03478"/>
    </source>
</evidence>
<feature type="region of interest" description="Disordered" evidence="1">
    <location>
        <begin position="1"/>
        <end position="32"/>
    </location>
</feature>
<organism evidence="3 4">
    <name type="scientific">Linum trigynum</name>
    <dbReference type="NCBI Taxonomy" id="586398"/>
    <lineage>
        <taxon>Eukaryota</taxon>
        <taxon>Viridiplantae</taxon>
        <taxon>Streptophyta</taxon>
        <taxon>Embryophyta</taxon>
        <taxon>Tracheophyta</taxon>
        <taxon>Spermatophyta</taxon>
        <taxon>Magnoliopsida</taxon>
        <taxon>eudicotyledons</taxon>
        <taxon>Gunneridae</taxon>
        <taxon>Pentapetalae</taxon>
        <taxon>rosids</taxon>
        <taxon>fabids</taxon>
        <taxon>Malpighiales</taxon>
        <taxon>Linaceae</taxon>
        <taxon>Linum</taxon>
    </lineage>
</organism>
<dbReference type="PANTHER" id="PTHR44259">
    <property type="entry name" value="OS07G0183000 PROTEIN-RELATED"/>
    <property type="match status" value="1"/>
</dbReference>
<proteinExistence type="predicted"/>
<accession>A0AAV2CPQ4</accession>